<comment type="caution">
    <text evidence="2">The sequence shown here is derived from an EMBL/GenBank/DDBJ whole genome shotgun (WGS) entry which is preliminary data.</text>
</comment>
<evidence type="ECO:0000313" key="3">
    <source>
        <dbReference type="Proteomes" id="UP000011572"/>
    </source>
</evidence>
<reference evidence="2 3" key="1">
    <citation type="journal article" date="2014" name="PLoS Genet.">
        <title>Phylogenetically driven sequencing of extremely halophilic archaea reveals strategies for static and dynamic osmo-response.</title>
        <authorList>
            <person name="Becker E.A."/>
            <person name="Seitzer P.M."/>
            <person name="Tritt A."/>
            <person name="Larsen D."/>
            <person name="Krusor M."/>
            <person name="Yao A.I."/>
            <person name="Wu D."/>
            <person name="Madern D."/>
            <person name="Eisen J.A."/>
            <person name="Darling A.E."/>
            <person name="Facciotti M.T."/>
        </authorList>
    </citation>
    <scope>NUCLEOTIDE SEQUENCE [LARGE SCALE GENOMIC DNA]</scope>
    <source>
        <strain evidence="2 3">JCM 10247</strain>
    </source>
</reference>
<dbReference type="Proteomes" id="UP000011572">
    <property type="component" value="Unassembled WGS sequence"/>
</dbReference>
<feature type="compositionally biased region" description="Polar residues" evidence="1">
    <location>
        <begin position="96"/>
        <end position="108"/>
    </location>
</feature>
<feature type="region of interest" description="Disordered" evidence="1">
    <location>
        <begin position="95"/>
        <end position="140"/>
    </location>
</feature>
<proteinExistence type="predicted"/>
<dbReference type="EMBL" id="AOIW01000038">
    <property type="protein sequence ID" value="ELZ35193.1"/>
    <property type="molecule type" value="Genomic_DNA"/>
</dbReference>
<dbReference type="PATRIC" id="fig|1227486.3.peg.809"/>
<evidence type="ECO:0000313" key="2">
    <source>
        <dbReference type="EMBL" id="ELZ35193.1"/>
    </source>
</evidence>
<dbReference type="AlphaFoldDB" id="M0DK40"/>
<gene>
    <name evidence="2" type="ORF">C473_04484</name>
</gene>
<organism evidence="2 3">
    <name type="scientific">Halorubrum distributum JCM 10247</name>
    <dbReference type="NCBI Taxonomy" id="1227486"/>
    <lineage>
        <taxon>Archaea</taxon>
        <taxon>Methanobacteriati</taxon>
        <taxon>Methanobacteriota</taxon>
        <taxon>Stenosarchaea group</taxon>
        <taxon>Halobacteria</taxon>
        <taxon>Halobacteriales</taxon>
        <taxon>Haloferacaceae</taxon>
        <taxon>Halorubrum</taxon>
        <taxon>Halorubrum distributum group</taxon>
    </lineage>
</organism>
<evidence type="ECO:0000256" key="1">
    <source>
        <dbReference type="SAM" id="MobiDB-lite"/>
    </source>
</evidence>
<sequence length="140" mass="14289">MNRNTSAALVVAIVAIAAVGLAVAAGGVAGQDGSGELVNDSIEVTNDTESAYVDVVGVDDMNGSGPVSVNVTFEGLNGTETAGNGTVLEETELSIAENTTESANVTLSDSDRETYDSPETGPCSKRPSSRSPRTRLNPRT</sequence>
<accession>M0DK40</accession>
<protein>
    <submittedName>
        <fullName evidence="2">Uncharacterized protein</fullName>
    </submittedName>
</protein>
<feature type="compositionally biased region" description="Low complexity" evidence="1">
    <location>
        <begin position="122"/>
        <end position="131"/>
    </location>
</feature>
<name>M0DK40_9EURY</name>